<dbReference type="EMBL" id="WVTD01000007">
    <property type="protein sequence ID" value="MYL98277.1"/>
    <property type="molecule type" value="Genomic_DNA"/>
</dbReference>
<keyword evidence="2" id="KW-0812">Transmembrane</keyword>
<keyword evidence="2" id="KW-1133">Transmembrane helix</keyword>
<evidence type="ECO:0000313" key="3">
    <source>
        <dbReference type="EMBL" id="MYL98277.1"/>
    </source>
</evidence>
<organism evidence="3 4">
    <name type="scientific">Novosphingobium silvae</name>
    <dbReference type="NCBI Taxonomy" id="2692619"/>
    <lineage>
        <taxon>Bacteria</taxon>
        <taxon>Pseudomonadati</taxon>
        <taxon>Pseudomonadota</taxon>
        <taxon>Alphaproteobacteria</taxon>
        <taxon>Sphingomonadales</taxon>
        <taxon>Sphingomonadaceae</taxon>
        <taxon>Novosphingobium</taxon>
    </lineage>
</organism>
<dbReference type="GO" id="GO:0005886">
    <property type="term" value="C:plasma membrane"/>
    <property type="evidence" value="ECO:0007669"/>
    <property type="project" value="InterPro"/>
</dbReference>
<sequence length="123" mass="13835">MQVIRTIAWIVVTAILVAFIAMNWNRAPVNFWPLENGNYIHFDWPVGFVALLFFGLGMLPVWLYLRAVRWRLNRRIASLENSLRANSTTALSSSPAQPVTTPAMVPEADQATITETSPEPLKP</sequence>
<dbReference type="Proteomes" id="UP000465810">
    <property type="component" value="Unassembled WGS sequence"/>
</dbReference>
<gene>
    <name evidence="3" type="ORF">GR702_10920</name>
</gene>
<dbReference type="RefSeq" id="WP_160985927.1">
    <property type="nucleotide sequence ID" value="NZ_WVTD01000007.1"/>
</dbReference>
<feature type="transmembrane region" description="Helical" evidence="2">
    <location>
        <begin position="44"/>
        <end position="65"/>
    </location>
</feature>
<keyword evidence="2" id="KW-0472">Membrane</keyword>
<evidence type="ECO:0000256" key="2">
    <source>
        <dbReference type="SAM" id="Phobius"/>
    </source>
</evidence>
<name>A0A7X4GGP3_9SPHN</name>
<keyword evidence="4" id="KW-1185">Reference proteome</keyword>
<protein>
    <submittedName>
        <fullName evidence="3">DUF1049 domain-containing protein</fullName>
    </submittedName>
</protein>
<comment type="caution">
    <text evidence="3">The sequence shown here is derived from an EMBL/GenBank/DDBJ whole genome shotgun (WGS) entry which is preliminary data.</text>
</comment>
<proteinExistence type="predicted"/>
<dbReference type="AlphaFoldDB" id="A0A7X4GGP3"/>
<feature type="compositionally biased region" description="Polar residues" evidence="1">
    <location>
        <begin position="86"/>
        <end position="100"/>
    </location>
</feature>
<accession>A0A7X4GGP3</accession>
<reference evidence="3 4" key="1">
    <citation type="submission" date="2019-12" db="EMBL/GenBank/DDBJ databases">
        <authorList>
            <person name="Feng G."/>
            <person name="Zhu H."/>
        </authorList>
    </citation>
    <scope>NUCLEOTIDE SEQUENCE [LARGE SCALE GENOMIC DNA]</scope>
    <source>
        <strain evidence="3 4">FGD1</strain>
    </source>
</reference>
<feature type="transmembrane region" description="Helical" evidence="2">
    <location>
        <begin position="7"/>
        <end position="24"/>
    </location>
</feature>
<feature type="region of interest" description="Disordered" evidence="1">
    <location>
        <begin position="86"/>
        <end position="123"/>
    </location>
</feature>
<evidence type="ECO:0000256" key="1">
    <source>
        <dbReference type="SAM" id="MobiDB-lite"/>
    </source>
</evidence>
<evidence type="ECO:0000313" key="4">
    <source>
        <dbReference type="Proteomes" id="UP000465810"/>
    </source>
</evidence>